<evidence type="ECO:0000313" key="18">
    <source>
        <dbReference type="Proteomes" id="UP000248688"/>
    </source>
</evidence>
<dbReference type="SUPFAM" id="SSF53067">
    <property type="entry name" value="Actin-like ATPase domain"/>
    <property type="match status" value="2"/>
</dbReference>
<comment type="cofactor">
    <cofactor evidence="2">
        <name>K(+)</name>
        <dbReference type="ChEBI" id="CHEBI:29103"/>
    </cofactor>
</comment>
<evidence type="ECO:0000256" key="15">
    <source>
        <dbReference type="ARBA" id="ARBA00040883"/>
    </source>
</evidence>
<comment type="cofactor">
    <cofactor evidence="16">
        <name>NH4(+)</name>
        <dbReference type="ChEBI" id="CHEBI:28938"/>
    </cofactor>
    <cofactor evidence="16">
        <name>K(+)</name>
        <dbReference type="ChEBI" id="CHEBI:29103"/>
    </cofactor>
    <text evidence="16">A monovalent cation. Ammonium or potassium.</text>
</comment>
<keyword evidence="7 16" id="KW-0963">Cytoplasm</keyword>
<sequence length="242" mass="27040">MKNLVIDIGNTRIKAALFDGEKLVEDVVEEYLDELLVSIEGWGIDQVLVSSVRWAKKELEVMLPFSFLFLDRSTPMPVANGYETPHTLGLDRIAAAIGAHTMAEGCSVLSIDLGTCITYDFIDGQPCYWGGAISPGVQMRFQAMHAQTARLPLVIHDPERSFPILTGKSTQEGMESGVYHGIRFELEGAISEYRRQYEDLKVFICGGDAKFFESLTKDYIFVIPNLVLHGLNRILNYNVNTN</sequence>
<comment type="similarity">
    <text evidence="14 16">Belongs to the type III pantothenate kinase family.</text>
</comment>
<dbReference type="KEGG" id="est:DN752_10500"/>
<dbReference type="PANTHER" id="PTHR34265">
    <property type="entry name" value="TYPE III PANTOTHENATE KINASE"/>
    <property type="match status" value="1"/>
</dbReference>
<feature type="active site" description="Proton acceptor" evidence="16">
    <location>
        <position position="91"/>
    </location>
</feature>
<feature type="binding site" evidence="16">
    <location>
        <position position="115"/>
    </location>
    <ligand>
        <name>ATP</name>
        <dbReference type="ChEBI" id="CHEBI:30616"/>
    </ligand>
</feature>
<evidence type="ECO:0000256" key="6">
    <source>
        <dbReference type="ARBA" id="ARBA00012102"/>
    </source>
</evidence>
<dbReference type="CDD" id="cd24015">
    <property type="entry name" value="ASKHA_NBD_PanK-III"/>
    <property type="match status" value="1"/>
</dbReference>
<dbReference type="GO" id="GO:0005524">
    <property type="term" value="F:ATP binding"/>
    <property type="evidence" value="ECO:0007669"/>
    <property type="project" value="UniProtKB-UniRule"/>
</dbReference>
<keyword evidence="13 16" id="KW-0173">Coenzyme A biosynthesis</keyword>
<dbReference type="InterPro" id="IPR043129">
    <property type="entry name" value="ATPase_NBD"/>
</dbReference>
<comment type="catalytic activity">
    <reaction evidence="1 16">
        <text>(R)-pantothenate + ATP = (R)-4'-phosphopantothenate + ADP + H(+)</text>
        <dbReference type="Rhea" id="RHEA:16373"/>
        <dbReference type="ChEBI" id="CHEBI:10986"/>
        <dbReference type="ChEBI" id="CHEBI:15378"/>
        <dbReference type="ChEBI" id="CHEBI:29032"/>
        <dbReference type="ChEBI" id="CHEBI:30616"/>
        <dbReference type="ChEBI" id="CHEBI:456216"/>
        <dbReference type="EC" id="2.7.1.33"/>
    </reaction>
</comment>
<evidence type="ECO:0000256" key="14">
    <source>
        <dbReference type="ARBA" id="ARBA00038036"/>
    </source>
</evidence>
<organism evidence="17 18">
    <name type="scientific">Echinicola strongylocentroti</name>
    <dbReference type="NCBI Taxonomy" id="1795355"/>
    <lineage>
        <taxon>Bacteria</taxon>
        <taxon>Pseudomonadati</taxon>
        <taxon>Bacteroidota</taxon>
        <taxon>Cytophagia</taxon>
        <taxon>Cytophagales</taxon>
        <taxon>Cyclobacteriaceae</taxon>
        <taxon>Echinicola</taxon>
    </lineage>
</organism>
<evidence type="ECO:0000313" key="17">
    <source>
        <dbReference type="EMBL" id="AWW30520.1"/>
    </source>
</evidence>
<comment type="function">
    <text evidence="16">Catalyzes the phosphorylation of pantothenate (Pan), the first step in CoA biosynthesis.</text>
</comment>
<evidence type="ECO:0000256" key="3">
    <source>
        <dbReference type="ARBA" id="ARBA00004496"/>
    </source>
</evidence>
<evidence type="ECO:0000256" key="9">
    <source>
        <dbReference type="ARBA" id="ARBA00022741"/>
    </source>
</evidence>
<evidence type="ECO:0000256" key="7">
    <source>
        <dbReference type="ARBA" id="ARBA00022490"/>
    </source>
</evidence>
<name>A0A2Z4IIK0_9BACT</name>
<comment type="subcellular location">
    <subcellularLocation>
        <location evidence="3 16">Cytoplasm</location>
    </subcellularLocation>
</comment>
<dbReference type="PANTHER" id="PTHR34265:SF1">
    <property type="entry name" value="TYPE III PANTOTHENATE KINASE"/>
    <property type="match status" value="1"/>
</dbReference>
<keyword evidence="18" id="KW-1185">Reference proteome</keyword>
<dbReference type="OrthoDB" id="9804707at2"/>
<feature type="binding site" evidence="16">
    <location>
        <begin position="89"/>
        <end position="92"/>
    </location>
    <ligand>
        <name>substrate</name>
    </ligand>
</feature>
<keyword evidence="9 16" id="KW-0547">Nucleotide-binding</keyword>
<evidence type="ECO:0000256" key="1">
    <source>
        <dbReference type="ARBA" id="ARBA00001206"/>
    </source>
</evidence>
<dbReference type="UniPathway" id="UPA00241">
    <property type="reaction ID" value="UER00352"/>
</dbReference>
<dbReference type="InterPro" id="IPR004619">
    <property type="entry name" value="Type_III_PanK"/>
</dbReference>
<dbReference type="NCBIfam" id="TIGR00671">
    <property type="entry name" value="baf"/>
    <property type="match status" value="1"/>
</dbReference>
<feature type="binding site" evidence="16">
    <location>
        <position position="82"/>
    </location>
    <ligand>
        <name>substrate</name>
    </ligand>
</feature>
<comment type="subunit">
    <text evidence="5 16">Homodimer.</text>
</comment>
<comment type="pathway">
    <text evidence="4 16">Cofactor biosynthesis; coenzyme A biosynthesis; CoA from (R)-pantothenate: step 1/5.</text>
</comment>
<feature type="binding site" evidence="16">
    <location>
        <position position="112"/>
    </location>
    <ligand>
        <name>K(+)</name>
        <dbReference type="ChEBI" id="CHEBI:29103"/>
    </ligand>
</feature>
<dbReference type="Pfam" id="PF03309">
    <property type="entry name" value="Pan_kinase"/>
    <property type="match status" value="1"/>
</dbReference>
<dbReference type="GO" id="GO:0004594">
    <property type="term" value="F:pantothenate kinase activity"/>
    <property type="evidence" value="ECO:0007669"/>
    <property type="project" value="UniProtKB-UniRule"/>
</dbReference>
<evidence type="ECO:0000256" key="2">
    <source>
        <dbReference type="ARBA" id="ARBA00001958"/>
    </source>
</evidence>
<evidence type="ECO:0000256" key="11">
    <source>
        <dbReference type="ARBA" id="ARBA00022840"/>
    </source>
</evidence>
<evidence type="ECO:0000256" key="8">
    <source>
        <dbReference type="ARBA" id="ARBA00022679"/>
    </source>
</evidence>
<dbReference type="GO" id="GO:0046872">
    <property type="term" value="F:metal ion binding"/>
    <property type="evidence" value="ECO:0007669"/>
    <property type="project" value="UniProtKB-KW"/>
</dbReference>
<dbReference type="RefSeq" id="WP_112783901.1">
    <property type="nucleotide sequence ID" value="NZ_CP030041.1"/>
</dbReference>
<evidence type="ECO:0000256" key="4">
    <source>
        <dbReference type="ARBA" id="ARBA00005225"/>
    </source>
</evidence>
<dbReference type="HAMAP" id="MF_01274">
    <property type="entry name" value="Pantothen_kinase_3"/>
    <property type="match status" value="1"/>
</dbReference>
<feature type="binding site" evidence="16">
    <location>
        <position position="170"/>
    </location>
    <ligand>
        <name>substrate</name>
    </ligand>
</feature>
<protein>
    <recommendedName>
        <fullName evidence="15 16">Type III pantothenate kinase</fullName>
        <ecNumber evidence="6 16">2.7.1.33</ecNumber>
    </recommendedName>
    <alternativeName>
        <fullName evidence="16">PanK-III</fullName>
    </alternativeName>
    <alternativeName>
        <fullName evidence="16">Pantothenic acid kinase</fullName>
    </alternativeName>
</protein>
<evidence type="ECO:0000256" key="5">
    <source>
        <dbReference type="ARBA" id="ARBA00011738"/>
    </source>
</evidence>
<gene>
    <name evidence="16" type="primary">coaX</name>
    <name evidence="17" type="ORF">DN752_10500</name>
</gene>
<dbReference type="EMBL" id="CP030041">
    <property type="protein sequence ID" value="AWW30520.1"/>
    <property type="molecule type" value="Genomic_DNA"/>
</dbReference>
<accession>A0A2Z4IIK0</accession>
<evidence type="ECO:0000256" key="12">
    <source>
        <dbReference type="ARBA" id="ARBA00022958"/>
    </source>
</evidence>
<evidence type="ECO:0000256" key="10">
    <source>
        <dbReference type="ARBA" id="ARBA00022777"/>
    </source>
</evidence>
<proteinExistence type="inferred from homology"/>
<dbReference type="GO" id="GO:0015937">
    <property type="term" value="P:coenzyme A biosynthetic process"/>
    <property type="evidence" value="ECO:0007669"/>
    <property type="project" value="UniProtKB-UniRule"/>
</dbReference>
<dbReference type="Proteomes" id="UP000248688">
    <property type="component" value="Chromosome"/>
</dbReference>
<evidence type="ECO:0000256" key="13">
    <source>
        <dbReference type="ARBA" id="ARBA00022993"/>
    </source>
</evidence>
<evidence type="ECO:0000256" key="16">
    <source>
        <dbReference type="HAMAP-Rule" id="MF_01274"/>
    </source>
</evidence>
<keyword evidence="10 16" id="KW-0418">Kinase</keyword>
<keyword evidence="12 16" id="KW-0630">Potassium</keyword>
<reference evidence="17 18" key="1">
    <citation type="submission" date="2018-06" db="EMBL/GenBank/DDBJ databases">
        <title>Echinicola strongylocentroti sp. nov., isolated from a sea urchin Strongylocentrotus intermedius.</title>
        <authorList>
            <person name="Bae S.S."/>
        </authorList>
    </citation>
    <scope>NUCLEOTIDE SEQUENCE [LARGE SCALE GENOMIC DNA]</scope>
    <source>
        <strain evidence="17 18">MEBiC08714</strain>
    </source>
</reference>
<dbReference type="AlphaFoldDB" id="A0A2Z4IIK0"/>
<feature type="binding site" evidence="16">
    <location>
        <begin position="7"/>
        <end position="14"/>
    </location>
    <ligand>
        <name>ATP</name>
        <dbReference type="ChEBI" id="CHEBI:30616"/>
    </ligand>
</feature>
<keyword evidence="16" id="KW-0479">Metal-binding</keyword>
<dbReference type="EC" id="2.7.1.33" evidence="6 16"/>
<dbReference type="GO" id="GO:0005737">
    <property type="term" value="C:cytoplasm"/>
    <property type="evidence" value="ECO:0007669"/>
    <property type="project" value="UniProtKB-SubCell"/>
</dbReference>
<dbReference type="Gene3D" id="3.30.420.40">
    <property type="match status" value="1"/>
</dbReference>
<keyword evidence="11 16" id="KW-0067">ATP-binding</keyword>
<keyword evidence="8 16" id="KW-0808">Transferase</keyword>